<accession>A0A1I3P9G7</accession>
<dbReference type="Pfam" id="PF08838">
    <property type="entry name" value="DUF1811"/>
    <property type="match status" value="1"/>
</dbReference>
<feature type="coiled-coil region" evidence="1">
    <location>
        <begin position="2"/>
        <end position="32"/>
    </location>
</feature>
<dbReference type="GeneID" id="301131474"/>
<gene>
    <name evidence="2" type="ORF">SAMN05518846_102295</name>
</gene>
<proteinExistence type="predicted"/>
<dbReference type="Proteomes" id="UP000198915">
    <property type="component" value="Unassembled WGS sequence"/>
</dbReference>
<evidence type="ECO:0000256" key="1">
    <source>
        <dbReference type="SAM" id="Coils"/>
    </source>
</evidence>
<dbReference type="Gene3D" id="1.10.287.880">
    <property type="entry name" value="Hypothetical protein YfhH domain"/>
    <property type="match status" value="1"/>
</dbReference>
<keyword evidence="1" id="KW-0175">Coiled coil</keyword>
<dbReference type="EMBL" id="FORT01000002">
    <property type="protein sequence ID" value="SFJ18010.1"/>
    <property type="molecule type" value="Genomic_DNA"/>
</dbReference>
<keyword evidence="3" id="KW-1185">Reference proteome</keyword>
<dbReference type="Gene3D" id="2.30.30.340">
    <property type="entry name" value="Hypothetical protein YfhH like domains"/>
    <property type="match status" value="1"/>
</dbReference>
<dbReference type="RefSeq" id="WP_092266797.1">
    <property type="nucleotide sequence ID" value="NZ_BJOE01000001.1"/>
</dbReference>
<reference evidence="3" key="1">
    <citation type="submission" date="2016-10" db="EMBL/GenBank/DDBJ databases">
        <authorList>
            <person name="Varghese N."/>
            <person name="Submissions S."/>
        </authorList>
    </citation>
    <scope>NUCLEOTIDE SEQUENCE [LARGE SCALE GENOMIC DNA]</scope>
    <source>
        <strain evidence="3">OK042</strain>
    </source>
</reference>
<dbReference type="AlphaFoldDB" id="A0A1I3P9G7"/>
<dbReference type="InterPro" id="IPR014938">
    <property type="entry name" value="YfhH-like"/>
</dbReference>
<dbReference type="SUPFAM" id="SSF101697">
    <property type="entry name" value="Hypothetical protein YfhH"/>
    <property type="match status" value="1"/>
</dbReference>
<dbReference type="STRING" id="1884381.SAMN05518846_102295"/>
<sequence>MRLYSQMTLAELQEEMERLRQQAEEKKNAGDDSQFGIIQQKYFMAKSYYLGTDEFRIGGKYSVPEYDQPFTIDYFNGVFAWGRFPDSDEQTGFPVGMLEDWFG</sequence>
<organism evidence="2 3">
    <name type="scientific">Brevibacillus centrosporus</name>
    <dbReference type="NCBI Taxonomy" id="54910"/>
    <lineage>
        <taxon>Bacteria</taxon>
        <taxon>Bacillati</taxon>
        <taxon>Bacillota</taxon>
        <taxon>Bacilli</taxon>
        <taxon>Bacillales</taxon>
        <taxon>Paenibacillaceae</taxon>
        <taxon>Brevibacillus</taxon>
    </lineage>
</organism>
<evidence type="ECO:0000313" key="2">
    <source>
        <dbReference type="EMBL" id="SFJ18010.1"/>
    </source>
</evidence>
<protein>
    <submittedName>
        <fullName evidence="2">Uncharacterized protein</fullName>
    </submittedName>
</protein>
<dbReference type="InterPro" id="IPR036289">
    <property type="entry name" value="YfhH"/>
</dbReference>
<name>A0A1I3P9G7_9BACL</name>
<evidence type="ECO:0000313" key="3">
    <source>
        <dbReference type="Proteomes" id="UP000198915"/>
    </source>
</evidence>